<dbReference type="Gene3D" id="2.180.10.10">
    <property type="entry name" value="RHS repeat-associated core"/>
    <property type="match status" value="1"/>
</dbReference>
<dbReference type="Proteomes" id="UP000016660">
    <property type="component" value="Unassembled WGS sequence"/>
</dbReference>
<protein>
    <recommendedName>
        <fullName evidence="3">RHS repeat-associated core domain protein</fullName>
    </recommendedName>
</protein>
<comment type="caution">
    <text evidence="1">The sequence shown here is derived from an EMBL/GenBank/DDBJ whole genome shotgun (WGS) entry which is preliminary data.</text>
</comment>
<sequence>MCGGTDIIEQRTYLKYCNGAETFYSYDPARRRLQNLMVNVKAGTIMDNAYSYDAVSNVLGIKNNAP</sequence>
<proteinExistence type="predicted"/>
<dbReference type="EMBL" id="AWUY01000107">
    <property type="protein sequence ID" value="ERJ76840.1"/>
    <property type="molecule type" value="Genomic_DNA"/>
</dbReference>
<organism evidence="1 2">
    <name type="scientific">Prevotella disiens JCM 6334 = ATCC 29426</name>
    <dbReference type="NCBI Taxonomy" id="1235811"/>
    <lineage>
        <taxon>Bacteria</taxon>
        <taxon>Pseudomonadati</taxon>
        <taxon>Bacteroidota</taxon>
        <taxon>Bacteroidia</taxon>
        <taxon>Bacteroidales</taxon>
        <taxon>Prevotellaceae</taxon>
        <taxon>Prevotella</taxon>
    </lineage>
</organism>
<reference evidence="1 2" key="1">
    <citation type="submission" date="2013-06" db="EMBL/GenBank/DDBJ databases">
        <authorList>
            <person name="Weinstock G."/>
            <person name="Sodergren E."/>
            <person name="Lobos E.A."/>
            <person name="Fulton L."/>
            <person name="Fulton R."/>
            <person name="Courtney L."/>
            <person name="Fronick C."/>
            <person name="O'Laughlin M."/>
            <person name="Godfrey J."/>
            <person name="Wilson R.M."/>
            <person name="Miner T."/>
            <person name="Farmer C."/>
            <person name="Delehaunty K."/>
            <person name="Cordes M."/>
            <person name="Minx P."/>
            <person name="Tomlinson C."/>
            <person name="Chen J."/>
            <person name="Wollam A."/>
            <person name="Pepin K.H."/>
            <person name="Bhonagiri V."/>
            <person name="Zhang X."/>
            <person name="Warren W."/>
            <person name="Mitreva M."/>
            <person name="Mardis E.R."/>
            <person name="Wilson R.K."/>
        </authorList>
    </citation>
    <scope>NUCLEOTIDE SEQUENCE [LARGE SCALE GENOMIC DNA]</scope>
    <source>
        <strain evidence="1 2">ATCC 29426</strain>
    </source>
</reference>
<keyword evidence="2" id="KW-1185">Reference proteome</keyword>
<evidence type="ECO:0000313" key="2">
    <source>
        <dbReference type="Proteomes" id="UP000016660"/>
    </source>
</evidence>
<accession>A0ABP2Y762</accession>
<evidence type="ECO:0000313" key="1">
    <source>
        <dbReference type="EMBL" id="ERJ76840.1"/>
    </source>
</evidence>
<evidence type="ECO:0008006" key="3">
    <source>
        <dbReference type="Google" id="ProtNLM"/>
    </source>
</evidence>
<gene>
    <name evidence="1" type="ORF">HMPREF0653_01359</name>
</gene>
<name>A0ABP2Y762_9BACT</name>
<feature type="non-terminal residue" evidence="1">
    <location>
        <position position="66"/>
    </location>
</feature>